<accession>A0A1I7WER9</accession>
<keyword evidence="1" id="KW-0812">Transmembrane</keyword>
<dbReference type="Proteomes" id="UP000095283">
    <property type="component" value="Unplaced"/>
</dbReference>
<proteinExistence type="predicted"/>
<name>A0A1I7WER9_HETBA</name>
<evidence type="ECO:0000313" key="2">
    <source>
        <dbReference type="Proteomes" id="UP000095283"/>
    </source>
</evidence>
<evidence type="ECO:0000256" key="1">
    <source>
        <dbReference type="SAM" id="Phobius"/>
    </source>
</evidence>
<keyword evidence="2" id="KW-1185">Reference proteome</keyword>
<keyword evidence="1" id="KW-1133">Transmembrane helix</keyword>
<dbReference type="WBParaSite" id="Hba_03447">
    <property type="protein sequence ID" value="Hba_03447"/>
    <property type="gene ID" value="Hba_03447"/>
</dbReference>
<reference evidence="3" key="1">
    <citation type="submission" date="2016-11" db="UniProtKB">
        <authorList>
            <consortium name="WormBaseParasite"/>
        </authorList>
    </citation>
    <scope>IDENTIFICATION</scope>
</reference>
<organism evidence="2 3">
    <name type="scientific">Heterorhabditis bacteriophora</name>
    <name type="common">Entomopathogenic nematode worm</name>
    <dbReference type="NCBI Taxonomy" id="37862"/>
    <lineage>
        <taxon>Eukaryota</taxon>
        <taxon>Metazoa</taxon>
        <taxon>Ecdysozoa</taxon>
        <taxon>Nematoda</taxon>
        <taxon>Chromadorea</taxon>
        <taxon>Rhabditida</taxon>
        <taxon>Rhabditina</taxon>
        <taxon>Rhabditomorpha</taxon>
        <taxon>Strongyloidea</taxon>
        <taxon>Heterorhabditidae</taxon>
        <taxon>Heterorhabditis</taxon>
    </lineage>
</organism>
<keyword evidence="1" id="KW-0472">Membrane</keyword>
<evidence type="ECO:0000313" key="3">
    <source>
        <dbReference type="WBParaSite" id="Hba_03447"/>
    </source>
</evidence>
<dbReference type="AlphaFoldDB" id="A0A1I7WER9"/>
<sequence>MNNDYVIDTVFKSTLVEKLDYIIEKTVWLCPDYDVIINYAFCTLVLVIILGSPFRTVFFLMNVAFNWMPTQD</sequence>
<protein>
    <submittedName>
        <fullName evidence="3">Innexin</fullName>
    </submittedName>
</protein>
<feature type="transmembrane region" description="Helical" evidence="1">
    <location>
        <begin position="36"/>
        <end position="61"/>
    </location>
</feature>